<evidence type="ECO:0008006" key="4">
    <source>
        <dbReference type="Google" id="ProtNLM"/>
    </source>
</evidence>
<accession>A0A172ZDK9</accession>
<evidence type="ECO:0000256" key="1">
    <source>
        <dbReference type="SAM" id="Phobius"/>
    </source>
</evidence>
<protein>
    <recommendedName>
        <fullName evidence="4">Type 4 fimbrial biogenesis protein PilX N-terminal domain-containing protein</fullName>
    </recommendedName>
</protein>
<dbReference type="EMBL" id="CP013023">
    <property type="protein sequence ID" value="ANF95736.1"/>
    <property type="molecule type" value="Genomic_DNA"/>
</dbReference>
<dbReference type="AlphaFoldDB" id="A0A172ZDK9"/>
<dbReference type="OrthoDB" id="2349072at2"/>
<keyword evidence="1" id="KW-0812">Transmembrane</keyword>
<reference evidence="3" key="1">
    <citation type="submission" date="2015-10" db="EMBL/GenBank/DDBJ databases">
        <title>Genome of Paenibacillus bovis sp. nov.</title>
        <authorList>
            <person name="Wu Z."/>
            <person name="Gao C."/>
            <person name="Liu Z."/>
            <person name="Zheng H."/>
        </authorList>
    </citation>
    <scope>NUCLEOTIDE SEQUENCE [LARGE SCALE GENOMIC DNA]</scope>
    <source>
        <strain evidence="3">BD3526</strain>
    </source>
</reference>
<evidence type="ECO:0000313" key="3">
    <source>
        <dbReference type="Proteomes" id="UP000078148"/>
    </source>
</evidence>
<dbReference type="Proteomes" id="UP000078148">
    <property type="component" value="Chromosome"/>
</dbReference>
<keyword evidence="1" id="KW-1133">Transmembrane helix</keyword>
<reference evidence="2 3" key="2">
    <citation type="journal article" date="2016" name="Int. J. Syst. Evol. Microbiol.">
        <title>Paenibacillus bovis sp. nov., isolated from raw yak (Bos grunniens) milk.</title>
        <authorList>
            <person name="Gao C."/>
            <person name="Han J."/>
            <person name="Liu Z."/>
            <person name="Xu X."/>
            <person name="Hang F."/>
            <person name="Wu Z."/>
        </authorList>
    </citation>
    <scope>NUCLEOTIDE SEQUENCE [LARGE SCALE GENOMIC DNA]</scope>
    <source>
        <strain evidence="2 3">BD3526</strain>
    </source>
</reference>
<gene>
    <name evidence="2" type="ORF">AR543_06790</name>
</gene>
<organism evidence="2 3">
    <name type="scientific">Paenibacillus bovis</name>
    <dbReference type="NCBI Taxonomy" id="1616788"/>
    <lineage>
        <taxon>Bacteria</taxon>
        <taxon>Bacillati</taxon>
        <taxon>Bacillota</taxon>
        <taxon>Bacilli</taxon>
        <taxon>Bacillales</taxon>
        <taxon>Paenibacillaceae</taxon>
        <taxon>Paenibacillus</taxon>
    </lineage>
</organism>
<feature type="transmembrane region" description="Helical" evidence="1">
    <location>
        <begin position="57"/>
        <end position="78"/>
    </location>
</feature>
<sequence length="634" mass="68904">MYTERFHAIAEWEVIKDIAGKGWLMEKKKGMAIEERLARSRTVGYKRRLKLLHSESGSALVMVMFVVLMMLILGLAVMRLTVTDAYLTEVRESDVQSLHLAQKTLDEAVATISSQLNFTGDINPEELADRIKDIQSKLEALKASVPVSQDGPDSSWLSGIATAQQTSTRFVITLTAEARVNGIQRKLQQKVTVDSYPEFLRYAFGSENNLILNGAPSITGNIYAGGYLRTSNIAEYMYKGAAQTQSTTYPMLNGNAYVQSLGTILKSGIPVNGDPQGTESALQTALGIPVENVIFKNRQKFVQVNLDDTFIDKLSAAIGGDRAALMTRYRQTAANSSDPDSSKNAGALITSLLNDPAYASITKLSLKPVPLPADATEEQIAAAQQEQEQRRKSVIQSLSNLSSSVIFDGDLTLDGQTFKELIYKNKQPQNFQQWFIVNGNLNIVNTSDTPITIKANIITTGTLTIKGKVAMDSSLYVMKTASSSEYSTVLEDAIITGLKESADAEAKEVVLMSKGSILLNRFDSFNNDQPTQLTGFFYTDSQATLYGVGSKFALTGGFFAKGNLTVNAVNGAAYANDSGPRITFAAPFTSNASRFKVAYNDAVYAHQGLGLPRVNQITISVGKLQLLPQIASSK</sequence>
<dbReference type="KEGG" id="pbv:AR543_06790"/>
<proteinExistence type="predicted"/>
<keyword evidence="1" id="KW-0472">Membrane</keyword>
<evidence type="ECO:0000313" key="2">
    <source>
        <dbReference type="EMBL" id="ANF95736.1"/>
    </source>
</evidence>
<dbReference type="STRING" id="1616788.AR543_06790"/>
<name>A0A172ZDK9_9BACL</name>
<keyword evidence="3" id="KW-1185">Reference proteome</keyword>
<dbReference type="RefSeq" id="WP_060532945.1">
    <property type="nucleotide sequence ID" value="NZ_CP013023.1"/>
</dbReference>